<dbReference type="EMBL" id="LGRX02035903">
    <property type="protein sequence ID" value="KAK3232774.1"/>
    <property type="molecule type" value="Genomic_DNA"/>
</dbReference>
<sequence>MRQKRQGSLLGTRLVANADPGDVITSFKASLASAKREKTLEDDELVKSLFIKVLDMEFYRDVRACQGCSRPVFTALRGPTSAGNSLASAPSFVLELELHNSQFVCY</sequence>
<name>A0AAE0BBT2_9CHLO</name>
<protein>
    <submittedName>
        <fullName evidence="1">Uncharacterized protein</fullName>
    </submittedName>
</protein>
<dbReference type="Proteomes" id="UP001190700">
    <property type="component" value="Unassembled WGS sequence"/>
</dbReference>
<proteinExistence type="predicted"/>
<evidence type="ECO:0000313" key="1">
    <source>
        <dbReference type="EMBL" id="KAK3232774.1"/>
    </source>
</evidence>
<gene>
    <name evidence="1" type="ORF">CYMTET_56889</name>
</gene>
<organism evidence="1 2">
    <name type="scientific">Cymbomonas tetramitiformis</name>
    <dbReference type="NCBI Taxonomy" id="36881"/>
    <lineage>
        <taxon>Eukaryota</taxon>
        <taxon>Viridiplantae</taxon>
        <taxon>Chlorophyta</taxon>
        <taxon>Pyramimonadophyceae</taxon>
        <taxon>Pyramimonadales</taxon>
        <taxon>Pyramimonadaceae</taxon>
        <taxon>Cymbomonas</taxon>
    </lineage>
</organism>
<dbReference type="AlphaFoldDB" id="A0AAE0BBT2"/>
<comment type="caution">
    <text evidence="1">The sequence shown here is derived from an EMBL/GenBank/DDBJ whole genome shotgun (WGS) entry which is preliminary data.</text>
</comment>
<accession>A0AAE0BBT2</accession>
<reference evidence="1 2" key="1">
    <citation type="journal article" date="2015" name="Genome Biol. Evol.">
        <title>Comparative Genomics of a Bacterivorous Green Alga Reveals Evolutionary Causalities and Consequences of Phago-Mixotrophic Mode of Nutrition.</title>
        <authorList>
            <person name="Burns J.A."/>
            <person name="Paasch A."/>
            <person name="Narechania A."/>
            <person name="Kim E."/>
        </authorList>
    </citation>
    <scope>NUCLEOTIDE SEQUENCE [LARGE SCALE GENOMIC DNA]</scope>
    <source>
        <strain evidence="1 2">PLY_AMNH</strain>
    </source>
</reference>
<keyword evidence="2" id="KW-1185">Reference proteome</keyword>
<evidence type="ECO:0000313" key="2">
    <source>
        <dbReference type="Proteomes" id="UP001190700"/>
    </source>
</evidence>